<dbReference type="AlphaFoldDB" id="A0A5N6K255"/>
<reference evidence="1 2" key="1">
    <citation type="submission" date="2019-06" db="EMBL/GenBank/DDBJ databases">
        <title>Genome Sequence of the Brown Rot Fungal Pathogen Monilinia laxa.</title>
        <authorList>
            <person name="De Miccolis Angelini R.M."/>
            <person name="Landi L."/>
            <person name="Abate D."/>
            <person name="Pollastro S."/>
            <person name="Romanazzi G."/>
            <person name="Faretra F."/>
        </authorList>
    </citation>
    <scope>NUCLEOTIDE SEQUENCE [LARGE SCALE GENOMIC DNA]</scope>
    <source>
        <strain evidence="1 2">Mlax316</strain>
    </source>
</reference>
<organism evidence="1 2">
    <name type="scientific">Monilinia laxa</name>
    <name type="common">Brown rot fungus</name>
    <name type="synonym">Sclerotinia laxa</name>
    <dbReference type="NCBI Taxonomy" id="61186"/>
    <lineage>
        <taxon>Eukaryota</taxon>
        <taxon>Fungi</taxon>
        <taxon>Dikarya</taxon>
        <taxon>Ascomycota</taxon>
        <taxon>Pezizomycotina</taxon>
        <taxon>Leotiomycetes</taxon>
        <taxon>Helotiales</taxon>
        <taxon>Sclerotiniaceae</taxon>
        <taxon>Monilinia</taxon>
    </lineage>
</organism>
<dbReference type="Proteomes" id="UP000326757">
    <property type="component" value="Unassembled WGS sequence"/>
</dbReference>
<evidence type="ECO:0000313" key="2">
    <source>
        <dbReference type="Proteomes" id="UP000326757"/>
    </source>
</evidence>
<evidence type="ECO:0000313" key="1">
    <source>
        <dbReference type="EMBL" id="KAB8296243.1"/>
    </source>
</evidence>
<gene>
    <name evidence="1" type="ORF">EYC80_009019</name>
</gene>
<protein>
    <submittedName>
        <fullName evidence="1">Uncharacterized protein</fullName>
    </submittedName>
</protein>
<keyword evidence="2" id="KW-1185">Reference proteome</keyword>
<sequence>MIGLASIKSPITLIYAFNGKRDLISLIRIIVAGPSHRIHPCTMSLFIQTLFMYTSMINAPNINPPSKRMQLFGI</sequence>
<proteinExistence type="predicted"/>
<comment type="caution">
    <text evidence="1">The sequence shown here is derived from an EMBL/GenBank/DDBJ whole genome shotgun (WGS) entry which is preliminary data.</text>
</comment>
<name>A0A5N6K255_MONLA</name>
<dbReference type="EMBL" id="VIGI01000009">
    <property type="protein sequence ID" value="KAB8296243.1"/>
    <property type="molecule type" value="Genomic_DNA"/>
</dbReference>
<accession>A0A5N6K255</accession>